<name>A0A9Y4KKZ8_9TELE</name>
<dbReference type="GeneID" id="103366780"/>
<dbReference type="Proteomes" id="UP000694891">
    <property type="component" value="Unplaced"/>
</dbReference>
<organism evidence="2 3">
    <name type="scientific">Stegastes partitus</name>
    <name type="common">bicolor damselfish</name>
    <dbReference type="NCBI Taxonomy" id="144197"/>
    <lineage>
        <taxon>Eukaryota</taxon>
        <taxon>Metazoa</taxon>
        <taxon>Chordata</taxon>
        <taxon>Craniata</taxon>
        <taxon>Vertebrata</taxon>
        <taxon>Euteleostomi</taxon>
        <taxon>Actinopterygii</taxon>
        <taxon>Neopterygii</taxon>
        <taxon>Teleostei</taxon>
        <taxon>Neoteleostei</taxon>
        <taxon>Acanthomorphata</taxon>
        <taxon>Ovalentaria</taxon>
        <taxon>Pomacentridae</taxon>
        <taxon>Stegastes</taxon>
    </lineage>
</organism>
<gene>
    <name evidence="3" type="primary">LOC103366780</name>
</gene>
<evidence type="ECO:0000313" key="2">
    <source>
        <dbReference type="Proteomes" id="UP000694891"/>
    </source>
</evidence>
<feature type="region of interest" description="Disordered" evidence="1">
    <location>
        <begin position="120"/>
        <end position="217"/>
    </location>
</feature>
<dbReference type="PANTHER" id="PTHR36290:SF1">
    <property type="entry name" value="RIKEN CDNA D630039A03 GENE"/>
    <property type="match status" value="1"/>
</dbReference>
<proteinExistence type="predicted"/>
<evidence type="ECO:0000313" key="3">
    <source>
        <dbReference type="RefSeq" id="XP_008292823.1"/>
    </source>
</evidence>
<feature type="compositionally biased region" description="Polar residues" evidence="1">
    <location>
        <begin position="182"/>
        <end position="207"/>
    </location>
</feature>
<evidence type="ECO:0000256" key="1">
    <source>
        <dbReference type="SAM" id="MobiDB-lite"/>
    </source>
</evidence>
<dbReference type="RefSeq" id="XP_008292823.1">
    <property type="nucleotide sequence ID" value="XM_008294601.1"/>
</dbReference>
<sequence length="233" mass="25020">MIDGGACSASWPPAAAGVSCGSQVTLCPPPAAGIREEQDRMDVSVLRQRYRSSREAQRSRAQVLLLRTVSEDAVSVVAVAQGLTSPWEPNSTPDPDPTCDPTCDPWRAHLDLHRRCCPGGLTRPPSSDSCSESGDRKLSAGSDSLSSSRDENRLPAAPDGSRDELRPDRRDGGGGLQRELQPRQQEASGGVLQSSGSRKVLSRQQSAGCYPFPSRKTPRISEAARRLGMYSSF</sequence>
<keyword evidence="2" id="KW-1185">Reference proteome</keyword>
<dbReference type="AlphaFoldDB" id="A0A9Y4KKZ8"/>
<feature type="compositionally biased region" description="Basic and acidic residues" evidence="1">
    <location>
        <begin position="160"/>
        <end position="172"/>
    </location>
</feature>
<protein>
    <submittedName>
        <fullName evidence="3">Uncharacterized protein C9orf152</fullName>
    </submittedName>
</protein>
<accession>A0A9Y4KKZ8</accession>
<dbReference type="PANTHER" id="PTHR36290">
    <property type="entry name" value="RIKEN CDNA D630039A03 GENE"/>
    <property type="match status" value="1"/>
</dbReference>
<reference evidence="3" key="1">
    <citation type="submission" date="2025-08" db="UniProtKB">
        <authorList>
            <consortium name="RefSeq"/>
        </authorList>
    </citation>
    <scope>IDENTIFICATION</scope>
</reference>